<dbReference type="AlphaFoldDB" id="A0A1I3K7D5"/>
<dbReference type="InterPro" id="IPR005467">
    <property type="entry name" value="His_kinase_dom"/>
</dbReference>
<dbReference type="Pfam" id="PF02518">
    <property type="entry name" value="HATPase_c"/>
    <property type="match status" value="1"/>
</dbReference>
<evidence type="ECO:0000313" key="10">
    <source>
        <dbReference type="EMBL" id="SFI68431.1"/>
    </source>
</evidence>
<dbReference type="InterPro" id="IPR036890">
    <property type="entry name" value="HATPase_C_sf"/>
</dbReference>
<dbReference type="PRINTS" id="PR00344">
    <property type="entry name" value="BCTRLSENSOR"/>
</dbReference>
<dbReference type="SMART" id="SM00388">
    <property type="entry name" value="HisKA"/>
    <property type="match status" value="1"/>
</dbReference>
<evidence type="ECO:0000259" key="9">
    <source>
        <dbReference type="PROSITE" id="PS50109"/>
    </source>
</evidence>
<evidence type="ECO:0000256" key="3">
    <source>
        <dbReference type="ARBA" id="ARBA00022553"/>
    </source>
</evidence>
<reference evidence="10 11" key="1">
    <citation type="submission" date="2016-10" db="EMBL/GenBank/DDBJ databases">
        <authorList>
            <person name="de Groot N.N."/>
        </authorList>
    </citation>
    <scope>NUCLEOTIDE SEQUENCE [LARGE SCALE GENOMIC DNA]</scope>
    <source>
        <strain evidence="10 11">CGMCC 1.11030</strain>
    </source>
</reference>
<keyword evidence="6 10" id="KW-0418">Kinase</keyword>
<dbReference type="SUPFAM" id="SSF55785">
    <property type="entry name" value="PYP-like sensor domain (PAS domain)"/>
    <property type="match status" value="1"/>
</dbReference>
<dbReference type="OrthoDB" id="9789238at2"/>
<keyword evidence="11" id="KW-1185">Reference proteome</keyword>
<keyword evidence="5" id="KW-0547">Nucleotide-binding</keyword>
<evidence type="ECO:0000313" key="11">
    <source>
        <dbReference type="Proteomes" id="UP000199377"/>
    </source>
</evidence>
<dbReference type="PANTHER" id="PTHR43065">
    <property type="entry name" value="SENSOR HISTIDINE KINASE"/>
    <property type="match status" value="1"/>
</dbReference>
<dbReference type="InterPro" id="IPR035965">
    <property type="entry name" value="PAS-like_dom_sf"/>
</dbReference>
<evidence type="ECO:0000256" key="2">
    <source>
        <dbReference type="ARBA" id="ARBA00012438"/>
    </source>
</evidence>
<dbReference type="STRING" id="1114924.SAMN05216258_108330"/>
<dbReference type="EC" id="2.7.13.3" evidence="2"/>
<dbReference type="InterPro" id="IPR004358">
    <property type="entry name" value="Sig_transdc_His_kin-like_C"/>
</dbReference>
<dbReference type="Gene3D" id="1.10.287.130">
    <property type="match status" value="1"/>
</dbReference>
<dbReference type="GO" id="GO:0000155">
    <property type="term" value="F:phosphorelay sensor kinase activity"/>
    <property type="evidence" value="ECO:0007669"/>
    <property type="project" value="InterPro"/>
</dbReference>
<dbReference type="CDD" id="cd00130">
    <property type="entry name" value="PAS"/>
    <property type="match status" value="1"/>
</dbReference>
<dbReference type="InterPro" id="IPR013656">
    <property type="entry name" value="PAS_4"/>
</dbReference>
<dbReference type="SUPFAM" id="SSF47384">
    <property type="entry name" value="Homodimeric domain of signal transducing histidine kinase"/>
    <property type="match status" value="1"/>
</dbReference>
<evidence type="ECO:0000256" key="4">
    <source>
        <dbReference type="ARBA" id="ARBA00022679"/>
    </source>
</evidence>
<dbReference type="EMBL" id="FOQH01000008">
    <property type="protein sequence ID" value="SFI68431.1"/>
    <property type="molecule type" value="Genomic_DNA"/>
</dbReference>
<keyword evidence="4" id="KW-0808">Transferase</keyword>
<dbReference type="PROSITE" id="PS50109">
    <property type="entry name" value="HIS_KIN"/>
    <property type="match status" value="1"/>
</dbReference>
<dbReference type="Proteomes" id="UP000199377">
    <property type="component" value="Unassembled WGS sequence"/>
</dbReference>
<dbReference type="RefSeq" id="WP_092862148.1">
    <property type="nucleotide sequence ID" value="NZ_FOQH01000008.1"/>
</dbReference>
<name>A0A1I3K7D5_9RHOB</name>
<evidence type="ECO:0000256" key="8">
    <source>
        <dbReference type="ARBA" id="ARBA00023012"/>
    </source>
</evidence>
<dbReference type="Pfam" id="PF00512">
    <property type="entry name" value="HisKA"/>
    <property type="match status" value="1"/>
</dbReference>
<organism evidence="10 11">
    <name type="scientific">Albimonas pacifica</name>
    <dbReference type="NCBI Taxonomy" id="1114924"/>
    <lineage>
        <taxon>Bacteria</taxon>
        <taxon>Pseudomonadati</taxon>
        <taxon>Pseudomonadota</taxon>
        <taxon>Alphaproteobacteria</taxon>
        <taxon>Rhodobacterales</taxon>
        <taxon>Paracoccaceae</taxon>
        <taxon>Albimonas</taxon>
    </lineage>
</organism>
<dbReference type="InterPro" id="IPR000014">
    <property type="entry name" value="PAS"/>
</dbReference>
<dbReference type="PANTHER" id="PTHR43065:SF10">
    <property type="entry name" value="PEROXIDE STRESS-ACTIVATED HISTIDINE KINASE MAK3"/>
    <property type="match status" value="1"/>
</dbReference>
<dbReference type="Pfam" id="PF08448">
    <property type="entry name" value="PAS_4"/>
    <property type="match status" value="1"/>
</dbReference>
<dbReference type="InterPro" id="IPR036097">
    <property type="entry name" value="HisK_dim/P_sf"/>
</dbReference>
<dbReference type="CDD" id="cd00082">
    <property type="entry name" value="HisKA"/>
    <property type="match status" value="1"/>
</dbReference>
<sequence length="375" mass="40336">MTEIPAQTCPAIWNAVPFAALVLDPEDRVQDANSAAEVFFGLSTRSLTGRSLESMFGPASRVADLVDQVRHGSVSLAEHQMELSATDRAPRIVDLYVSLVSDDAGQVLVMIQPQTIAEKMDRSLSHRAAARSVTGMAAMLAHEIKNPLAGISGAAQLLAMQLGDEETELTDLIREEAERIASLLNKVELFGDSRPAPREPVNIHDVLDRAKRSAAAGFARHVRFVEEYDPSLPPTAGDADLLMQVFQNLLKNAAEATPQVGGMITIRTSYRPGIRMAVAGGGTESLPLQVTISDNGSGVPDQLKRDIFEPFVTSKATGSGLGLAMVSKLVADHGGVIECESDPGWTTFRVLLPVWTDPAAKKKKPAPRRRKEKTA</sequence>
<proteinExistence type="predicted"/>
<dbReference type="Gene3D" id="3.30.450.20">
    <property type="entry name" value="PAS domain"/>
    <property type="match status" value="1"/>
</dbReference>
<comment type="catalytic activity">
    <reaction evidence="1">
        <text>ATP + protein L-histidine = ADP + protein N-phospho-L-histidine.</text>
        <dbReference type="EC" id="2.7.13.3"/>
    </reaction>
</comment>
<accession>A0A1I3K7D5</accession>
<feature type="domain" description="Histidine kinase" evidence="9">
    <location>
        <begin position="139"/>
        <end position="356"/>
    </location>
</feature>
<evidence type="ECO:0000256" key="5">
    <source>
        <dbReference type="ARBA" id="ARBA00022741"/>
    </source>
</evidence>
<dbReference type="Gene3D" id="3.30.565.10">
    <property type="entry name" value="Histidine kinase-like ATPase, C-terminal domain"/>
    <property type="match status" value="1"/>
</dbReference>
<dbReference type="GO" id="GO:0005524">
    <property type="term" value="F:ATP binding"/>
    <property type="evidence" value="ECO:0007669"/>
    <property type="project" value="UniProtKB-KW"/>
</dbReference>
<gene>
    <name evidence="10" type="ORF">SAMN05216258_108330</name>
</gene>
<evidence type="ECO:0000256" key="6">
    <source>
        <dbReference type="ARBA" id="ARBA00022777"/>
    </source>
</evidence>
<evidence type="ECO:0000256" key="1">
    <source>
        <dbReference type="ARBA" id="ARBA00000085"/>
    </source>
</evidence>
<keyword evidence="7" id="KW-0067">ATP-binding</keyword>
<dbReference type="SMART" id="SM00387">
    <property type="entry name" value="HATPase_c"/>
    <property type="match status" value="1"/>
</dbReference>
<keyword evidence="8" id="KW-0902">Two-component regulatory system</keyword>
<evidence type="ECO:0000256" key="7">
    <source>
        <dbReference type="ARBA" id="ARBA00022840"/>
    </source>
</evidence>
<dbReference type="InterPro" id="IPR003594">
    <property type="entry name" value="HATPase_dom"/>
</dbReference>
<dbReference type="InterPro" id="IPR003661">
    <property type="entry name" value="HisK_dim/P_dom"/>
</dbReference>
<keyword evidence="3" id="KW-0597">Phosphoprotein</keyword>
<dbReference type="SUPFAM" id="SSF55874">
    <property type="entry name" value="ATPase domain of HSP90 chaperone/DNA topoisomerase II/histidine kinase"/>
    <property type="match status" value="1"/>
</dbReference>
<protein>
    <recommendedName>
        <fullName evidence="2">histidine kinase</fullName>
        <ecNumber evidence="2">2.7.13.3</ecNumber>
    </recommendedName>
</protein>